<organism evidence="3 4">
    <name type="scientific">Elaeis guineensis var. tenera</name>
    <name type="common">Oil palm</name>
    <dbReference type="NCBI Taxonomy" id="51953"/>
    <lineage>
        <taxon>Eukaryota</taxon>
        <taxon>Viridiplantae</taxon>
        <taxon>Streptophyta</taxon>
        <taxon>Embryophyta</taxon>
        <taxon>Tracheophyta</taxon>
        <taxon>Spermatophyta</taxon>
        <taxon>Magnoliopsida</taxon>
        <taxon>Liliopsida</taxon>
        <taxon>Arecaceae</taxon>
        <taxon>Arecoideae</taxon>
        <taxon>Cocoseae</taxon>
        <taxon>Elaeidinae</taxon>
        <taxon>Elaeis</taxon>
    </lineage>
</organism>
<dbReference type="Pfam" id="PF04937">
    <property type="entry name" value="DUF659"/>
    <property type="match status" value="1"/>
</dbReference>
<accession>A0A6J0PAP7</accession>
<dbReference type="SUPFAM" id="SSF53098">
    <property type="entry name" value="Ribonuclease H-like"/>
    <property type="match status" value="1"/>
</dbReference>
<evidence type="ECO:0000259" key="2">
    <source>
        <dbReference type="Pfam" id="PF04937"/>
    </source>
</evidence>
<sequence length="389" mass="44594">MANSKTPSLKKPREKALIDLYFTSDAEMVVQSRKEGKEKQTTINEVCKKKLRDKTCRELARWMYDAGIPFNVVNYLNFAVEIEAIGQFGPGMKPPSYHEIRVPLLRKEVEHTRDLTKGHQEKWARYGCSIMSDGWKDEIAKKDIINFLVNSLKGSVFIKSVDAFHAVKSGNLLFKLLDDMVEEIGEANVIQVVTDNASNYVATRRLLEAKRSNLYWSPCAAHCVDLILEDIVEISSIHNQKNNLRKMFNSEEWNSKFWAKESAAKRALHSKKRNRLAQQRLNDLVFVKYNRALRHRYNRHDTVDSISLKDIDDSNEWAAGVDEPTYRTIISANASSSRGGALHSRPKASRSELVDEELEDSEEEQGIGDHKSDEEEEVDLIIDNDEEDY</sequence>
<protein>
    <submittedName>
        <fullName evidence="4">Uncharacterized protein LOC105033135</fullName>
    </submittedName>
</protein>
<evidence type="ECO:0000313" key="3">
    <source>
        <dbReference type="Proteomes" id="UP000504607"/>
    </source>
</evidence>
<gene>
    <name evidence="4" type="primary">LOC105033135</name>
</gene>
<feature type="domain" description="DUF659" evidence="2">
    <location>
        <begin position="95"/>
        <end position="239"/>
    </location>
</feature>
<dbReference type="InterPro" id="IPR007021">
    <property type="entry name" value="DUF659"/>
</dbReference>
<name>A0A6J0PAP7_ELAGV</name>
<dbReference type="InterPro" id="IPR012337">
    <property type="entry name" value="RNaseH-like_sf"/>
</dbReference>
<feature type="compositionally biased region" description="Acidic residues" evidence="1">
    <location>
        <begin position="354"/>
        <end position="366"/>
    </location>
</feature>
<dbReference type="PANTHER" id="PTHR32166">
    <property type="entry name" value="OSJNBA0013A04.12 PROTEIN"/>
    <property type="match status" value="1"/>
</dbReference>
<proteinExistence type="predicted"/>
<dbReference type="AlphaFoldDB" id="A0A6J0PAP7"/>
<dbReference type="Proteomes" id="UP000504607">
    <property type="component" value="Unplaced"/>
</dbReference>
<feature type="compositionally biased region" description="Acidic residues" evidence="1">
    <location>
        <begin position="374"/>
        <end position="389"/>
    </location>
</feature>
<evidence type="ECO:0000313" key="4">
    <source>
        <dbReference type="RefSeq" id="XP_019702101.1"/>
    </source>
</evidence>
<dbReference type="RefSeq" id="XP_019702101.1">
    <property type="nucleotide sequence ID" value="XM_019846542.1"/>
</dbReference>
<dbReference type="OrthoDB" id="187617at2759"/>
<dbReference type="InParanoid" id="A0A6J0PAP7"/>
<evidence type="ECO:0000256" key="1">
    <source>
        <dbReference type="SAM" id="MobiDB-lite"/>
    </source>
</evidence>
<dbReference type="PANTHER" id="PTHR32166:SF122">
    <property type="entry name" value="OS09G0499600 PROTEIN"/>
    <property type="match status" value="1"/>
</dbReference>
<keyword evidence="3" id="KW-1185">Reference proteome</keyword>
<reference evidence="4" key="1">
    <citation type="submission" date="2025-08" db="UniProtKB">
        <authorList>
            <consortium name="RefSeq"/>
        </authorList>
    </citation>
    <scope>IDENTIFICATION</scope>
</reference>
<feature type="region of interest" description="Disordered" evidence="1">
    <location>
        <begin position="335"/>
        <end position="389"/>
    </location>
</feature>